<organism evidence="2 3">
    <name type="scientific">Colletotrichum godetiae</name>
    <dbReference type="NCBI Taxonomy" id="1209918"/>
    <lineage>
        <taxon>Eukaryota</taxon>
        <taxon>Fungi</taxon>
        <taxon>Dikarya</taxon>
        <taxon>Ascomycota</taxon>
        <taxon>Pezizomycotina</taxon>
        <taxon>Sordariomycetes</taxon>
        <taxon>Hypocreomycetidae</taxon>
        <taxon>Glomerellales</taxon>
        <taxon>Glomerellaceae</taxon>
        <taxon>Colletotrichum</taxon>
        <taxon>Colletotrichum acutatum species complex</taxon>
    </lineage>
</organism>
<dbReference type="PANTHER" id="PTHR37535">
    <property type="entry name" value="FLUG DOMAIN PROTEIN"/>
    <property type="match status" value="1"/>
</dbReference>
<accession>A0AAJ0AZD9</accession>
<evidence type="ECO:0000313" key="2">
    <source>
        <dbReference type="EMBL" id="KAK1691640.1"/>
    </source>
</evidence>
<evidence type="ECO:0000313" key="3">
    <source>
        <dbReference type="Proteomes" id="UP001224890"/>
    </source>
</evidence>
<dbReference type="AlphaFoldDB" id="A0AAJ0AZD9"/>
<dbReference type="InterPro" id="IPR021842">
    <property type="entry name" value="DUF3435"/>
</dbReference>
<gene>
    <name evidence="2" type="ORF">BDP55DRAFT_269316</name>
</gene>
<comment type="caution">
    <text evidence="2">The sequence shown here is derived from an EMBL/GenBank/DDBJ whole genome shotgun (WGS) entry which is preliminary data.</text>
</comment>
<feature type="region of interest" description="Disordered" evidence="1">
    <location>
        <begin position="597"/>
        <end position="621"/>
    </location>
</feature>
<dbReference type="EMBL" id="JAHMHR010000004">
    <property type="protein sequence ID" value="KAK1691640.1"/>
    <property type="molecule type" value="Genomic_DNA"/>
</dbReference>
<reference evidence="2" key="1">
    <citation type="submission" date="2021-06" db="EMBL/GenBank/DDBJ databases">
        <title>Comparative genomics, transcriptomics and evolutionary studies reveal genomic signatures of adaptation to plant cell wall in hemibiotrophic fungi.</title>
        <authorList>
            <consortium name="DOE Joint Genome Institute"/>
            <person name="Baroncelli R."/>
            <person name="Diaz J.F."/>
            <person name="Benocci T."/>
            <person name="Peng M."/>
            <person name="Battaglia E."/>
            <person name="Haridas S."/>
            <person name="Andreopoulos W."/>
            <person name="Labutti K."/>
            <person name="Pangilinan J."/>
            <person name="Floch G.L."/>
            <person name="Makela M.R."/>
            <person name="Henrissat B."/>
            <person name="Grigoriev I.V."/>
            <person name="Crouch J.A."/>
            <person name="De Vries R.P."/>
            <person name="Sukno S.A."/>
            <person name="Thon M.R."/>
        </authorList>
    </citation>
    <scope>NUCLEOTIDE SEQUENCE</scope>
    <source>
        <strain evidence="2">CBS 193.32</strain>
    </source>
</reference>
<dbReference type="GeneID" id="85450936"/>
<dbReference type="PANTHER" id="PTHR37535:SF3">
    <property type="entry name" value="FLUG DOMAIN-CONTAINING PROTEIN"/>
    <property type="match status" value="1"/>
</dbReference>
<feature type="compositionally biased region" description="Polar residues" evidence="1">
    <location>
        <begin position="598"/>
        <end position="610"/>
    </location>
</feature>
<protein>
    <recommendedName>
        <fullName evidence="4">C2H2-type domain-containing protein</fullName>
    </recommendedName>
</protein>
<sequence>MDFQSIPGRPVPGDLRSQQERAARDFALFSEEALPDRASVAPKTTDQRDRVWAKWELWAKNVVDIDPNQTWIDFCLHCNTATTYIRMFLKAYVENSFELRVCLGPEEYEWVSMVTTGVALMDVWKSLVGSADMKVLQKKRQEEPHNQAQWKLVFHEGRGHTSNPAYKVSLWLREKLVDIMQLKREQTFEKVPATAEDITLYLDVLWRRAMDVRCSPKTRIAFHAVLLLSSIGGFRPGTLMQMPFSQVQLAVVRDPLDKSRTQLVATFTIYQNKQASKKIGRKQDDVVKISITIVPWPLLCIVSQVIVVALEKNAFETPFSSMGEILCRPIMEDVDYVPLRWKKDMEHQTLFEITYPAFYELWYQVLLVAGVREPPRPYSMRVGAGGRLHKCLEPHLSNFILSHTSAVFQGSYQPVHVAENLPRVAFARVLQVDHQERLYALLANSSLHRDENAPIYPKKEDIESWEQRSDLQNLRIEYETVRRKANADRPEAKRIAARIQSIRDKLEELTIDRERRTYFERVDTLRASGMPIPGELSQSSESHRRRFHEASSEGAAAIGKFLCQKTPSNERTIDFVQMGLAYLGQIPASAKTVADRCLTTSSEAGPNVRSSPVPAESPQSDTEECEQTYRCMFGCGTYKSRPNLTRHTQNIHIAKGHFERPFECPECARLGRSSEPIDRPSAWSHHVEKYHGASNAPYLPTYLTHLRLRQKVPKQRGKAERLACLLCGLAVCVGNSYSRHTNRAHKHTGLFNKTFSCIICQRKEGKEFTVDGFESWTKHAWDYHGRDSQTGIKRP</sequence>
<name>A0AAJ0AZD9_9PEZI</name>
<evidence type="ECO:0008006" key="4">
    <source>
        <dbReference type="Google" id="ProtNLM"/>
    </source>
</evidence>
<dbReference type="Pfam" id="PF11917">
    <property type="entry name" value="DUF3435"/>
    <property type="match status" value="1"/>
</dbReference>
<proteinExistence type="predicted"/>
<keyword evidence="3" id="KW-1185">Reference proteome</keyword>
<dbReference type="Proteomes" id="UP001224890">
    <property type="component" value="Unassembled WGS sequence"/>
</dbReference>
<evidence type="ECO:0000256" key="1">
    <source>
        <dbReference type="SAM" id="MobiDB-lite"/>
    </source>
</evidence>
<dbReference type="RefSeq" id="XP_060435335.1">
    <property type="nucleotide sequence ID" value="XM_060566410.1"/>
</dbReference>